<sequence>MMILGIPVHEMLHEHPNDLFFLMHGHFGNKSFSQFNGLAEQLYEMGYDVVSIDAYKHGERLQAPYLLNDPVETTLAMVDVIEHTVTDIVRLYQKHYHHKNRSVSILGISMGGHIAFLLNRYLQLDFCIPIIGSPNLKLHYVIKKKPILGNRMNGIESKLNELTLQASDFHPRYALVLNGEQDDVVSFEPAKTFMAGLNHDQYSYRGYPCGHELTSKMIQDIITYVRSKQ</sequence>
<feature type="domain" description="Serine aminopeptidase S33" evidence="1">
    <location>
        <begin position="15"/>
        <end position="139"/>
    </location>
</feature>
<dbReference type="EMBL" id="JAOVQM010000013">
    <property type="protein sequence ID" value="MCV2232871.1"/>
    <property type="molecule type" value="Genomic_DNA"/>
</dbReference>
<reference evidence="2" key="1">
    <citation type="submission" date="2022-09" db="EMBL/GenBank/DDBJ databases">
        <title>Novel Mycoplasma species identified in domestic and wild animals.</title>
        <authorList>
            <person name="Volokhov D.V."/>
            <person name="Furtak V.A."/>
            <person name="Zagorodnyaya T.A."/>
        </authorList>
    </citation>
    <scope>NUCLEOTIDE SEQUENCE</scope>
    <source>
        <strain evidence="2">Oakley</strain>
    </source>
</reference>
<name>A0ABT2Y807_9MOLU</name>
<evidence type="ECO:0000313" key="2">
    <source>
        <dbReference type="EMBL" id="MCV2232871.1"/>
    </source>
</evidence>
<dbReference type="Proteomes" id="UP001177160">
    <property type="component" value="Unassembled WGS sequence"/>
</dbReference>
<protein>
    <submittedName>
        <fullName evidence="2">Alpha/beta fold hydrolase</fullName>
    </submittedName>
</protein>
<gene>
    <name evidence="2" type="ORF">N7548_08565</name>
</gene>
<organism evidence="2 3">
    <name type="scientific">Paracholeplasma manati</name>
    <dbReference type="NCBI Taxonomy" id="591373"/>
    <lineage>
        <taxon>Bacteria</taxon>
        <taxon>Bacillati</taxon>
        <taxon>Mycoplasmatota</taxon>
        <taxon>Mollicutes</taxon>
        <taxon>Acholeplasmatales</taxon>
        <taxon>Acholeplasmataceae</taxon>
        <taxon>Paracholeplasma</taxon>
    </lineage>
</organism>
<evidence type="ECO:0000313" key="3">
    <source>
        <dbReference type="Proteomes" id="UP001177160"/>
    </source>
</evidence>
<dbReference type="InterPro" id="IPR051044">
    <property type="entry name" value="MAG_DAG_Lipase"/>
</dbReference>
<dbReference type="RefSeq" id="WP_263609060.1">
    <property type="nucleotide sequence ID" value="NZ_JAOVQM010000013.1"/>
</dbReference>
<proteinExistence type="predicted"/>
<dbReference type="InterPro" id="IPR029058">
    <property type="entry name" value="AB_hydrolase_fold"/>
</dbReference>
<dbReference type="PANTHER" id="PTHR11614">
    <property type="entry name" value="PHOSPHOLIPASE-RELATED"/>
    <property type="match status" value="1"/>
</dbReference>
<comment type="caution">
    <text evidence="2">The sequence shown here is derived from an EMBL/GenBank/DDBJ whole genome shotgun (WGS) entry which is preliminary data.</text>
</comment>
<keyword evidence="3" id="KW-1185">Reference proteome</keyword>
<dbReference type="SUPFAM" id="SSF53474">
    <property type="entry name" value="alpha/beta-Hydrolases"/>
    <property type="match status" value="1"/>
</dbReference>
<dbReference type="Gene3D" id="3.40.50.1820">
    <property type="entry name" value="alpha/beta hydrolase"/>
    <property type="match status" value="1"/>
</dbReference>
<dbReference type="GO" id="GO:0016787">
    <property type="term" value="F:hydrolase activity"/>
    <property type="evidence" value="ECO:0007669"/>
    <property type="project" value="UniProtKB-KW"/>
</dbReference>
<accession>A0ABT2Y807</accession>
<evidence type="ECO:0000259" key="1">
    <source>
        <dbReference type="Pfam" id="PF12146"/>
    </source>
</evidence>
<keyword evidence="2" id="KW-0378">Hydrolase</keyword>
<dbReference type="InterPro" id="IPR022742">
    <property type="entry name" value="Hydrolase_4"/>
</dbReference>
<dbReference type="Pfam" id="PF12146">
    <property type="entry name" value="Hydrolase_4"/>
    <property type="match status" value="1"/>
</dbReference>